<feature type="region of interest" description="Disordered" evidence="1">
    <location>
        <begin position="112"/>
        <end position="134"/>
    </location>
</feature>
<comment type="caution">
    <text evidence="2">The sequence shown here is derived from an EMBL/GenBank/DDBJ whole genome shotgun (WGS) entry which is preliminary data.</text>
</comment>
<reference evidence="2" key="1">
    <citation type="submission" date="2018-10" db="EMBL/GenBank/DDBJ databases">
        <title>Population genomic analysis revealed the cold adaptation of white poplar.</title>
        <authorList>
            <person name="Liu Y.-J."/>
        </authorList>
    </citation>
    <scope>NUCLEOTIDE SEQUENCE [LARGE SCALE GENOMIC DNA]</scope>
    <source>
        <strain evidence="2">PAL-ZL1</strain>
    </source>
</reference>
<evidence type="ECO:0000313" key="2">
    <source>
        <dbReference type="EMBL" id="TKS05666.1"/>
    </source>
</evidence>
<accession>A0A4V6XWX7</accession>
<name>A0A4V6XWX7_POPAL</name>
<protein>
    <submittedName>
        <fullName evidence="2">Uncharacterized protein</fullName>
    </submittedName>
</protein>
<gene>
    <name evidence="2" type="ORF">D5086_0000130570</name>
</gene>
<dbReference type="AlphaFoldDB" id="A0A4V6XWX7"/>
<evidence type="ECO:0000256" key="1">
    <source>
        <dbReference type="SAM" id="MobiDB-lite"/>
    </source>
</evidence>
<proteinExistence type="predicted"/>
<dbReference type="EMBL" id="RCHU01000416">
    <property type="protein sequence ID" value="TKS05666.1"/>
    <property type="molecule type" value="Genomic_DNA"/>
</dbReference>
<organism evidence="2">
    <name type="scientific">Populus alba</name>
    <name type="common">White poplar</name>
    <dbReference type="NCBI Taxonomy" id="43335"/>
    <lineage>
        <taxon>Eukaryota</taxon>
        <taxon>Viridiplantae</taxon>
        <taxon>Streptophyta</taxon>
        <taxon>Embryophyta</taxon>
        <taxon>Tracheophyta</taxon>
        <taxon>Spermatophyta</taxon>
        <taxon>Magnoliopsida</taxon>
        <taxon>eudicotyledons</taxon>
        <taxon>Gunneridae</taxon>
        <taxon>Pentapetalae</taxon>
        <taxon>rosids</taxon>
        <taxon>fabids</taxon>
        <taxon>Malpighiales</taxon>
        <taxon>Salicaceae</taxon>
        <taxon>Saliceae</taxon>
        <taxon>Populus</taxon>
    </lineage>
</organism>
<sequence length="134" mass="14749">MENEGTVWQGGRRGGCESLVAVFPWPRGRTPARGGARPAGFWSKNHQAGERFWGIKTEEEMAAGDGLCWGESGIERGAVRGRSEACVLFRFNQGEGTNFGWLGEEDGGKRCGAGSEKEFGTRRKWLPPTLQSWE</sequence>